<evidence type="ECO:0000256" key="2">
    <source>
        <dbReference type="SAM" id="SignalP"/>
    </source>
</evidence>
<keyword evidence="2" id="KW-0732">Signal</keyword>
<organism evidence="3 4">
    <name type="scientific">Puccinia striiformis f. sp. tritici PST-78</name>
    <dbReference type="NCBI Taxonomy" id="1165861"/>
    <lineage>
        <taxon>Eukaryota</taxon>
        <taxon>Fungi</taxon>
        <taxon>Dikarya</taxon>
        <taxon>Basidiomycota</taxon>
        <taxon>Pucciniomycotina</taxon>
        <taxon>Pucciniomycetes</taxon>
        <taxon>Pucciniales</taxon>
        <taxon>Pucciniaceae</taxon>
        <taxon>Puccinia</taxon>
    </lineage>
</organism>
<proteinExistence type="predicted"/>
<accession>A0A0L0UX33</accession>
<feature type="region of interest" description="Disordered" evidence="1">
    <location>
        <begin position="88"/>
        <end position="116"/>
    </location>
</feature>
<feature type="signal peptide" evidence="2">
    <location>
        <begin position="1"/>
        <end position="23"/>
    </location>
</feature>
<evidence type="ECO:0000313" key="4">
    <source>
        <dbReference type="Proteomes" id="UP000054564"/>
    </source>
</evidence>
<dbReference type="AlphaFoldDB" id="A0A0L0UX33"/>
<feature type="chain" id="PRO_5005549333" evidence="2">
    <location>
        <begin position="24"/>
        <end position="272"/>
    </location>
</feature>
<dbReference type="EMBL" id="AJIL01000196">
    <property type="protein sequence ID" value="KNE91603.1"/>
    <property type="molecule type" value="Genomic_DNA"/>
</dbReference>
<name>A0A0L0UX33_9BASI</name>
<reference evidence="4" key="1">
    <citation type="submission" date="2014-03" db="EMBL/GenBank/DDBJ databases">
        <title>The Genome Sequence of Puccinia striiformis f. sp. tritici PST-78.</title>
        <authorList>
            <consortium name="The Broad Institute Genome Sequencing Platform"/>
            <person name="Cuomo C."/>
            <person name="Hulbert S."/>
            <person name="Chen X."/>
            <person name="Walker B."/>
            <person name="Young S.K."/>
            <person name="Zeng Q."/>
            <person name="Gargeya S."/>
            <person name="Fitzgerald M."/>
            <person name="Haas B."/>
            <person name="Abouelleil A."/>
            <person name="Alvarado L."/>
            <person name="Arachchi H.M."/>
            <person name="Berlin A.M."/>
            <person name="Chapman S.B."/>
            <person name="Goldberg J."/>
            <person name="Griggs A."/>
            <person name="Gujja S."/>
            <person name="Hansen M."/>
            <person name="Howarth C."/>
            <person name="Imamovic A."/>
            <person name="Larimer J."/>
            <person name="McCowan C."/>
            <person name="Montmayeur A."/>
            <person name="Murphy C."/>
            <person name="Neiman D."/>
            <person name="Pearson M."/>
            <person name="Priest M."/>
            <person name="Roberts A."/>
            <person name="Saif S."/>
            <person name="Shea T."/>
            <person name="Sisk P."/>
            <person name="Sykes S."/>
            <person name="Wortman J."/>
            <person name="Nusbaum C."/>
            <person name="Birren B."/>
        </authorList>
    </citation>
    <scope>NUCLEOTIDE SEQUENCE [LARGE SCALE GENOMIC DNA]</scope>
    <source>
        <strain evidence="4">race PST-78</strain>
    </source>
</reference>
<evidence type="ECO:0000256" key="1">
    <source>
        <dbReference type="SAM" id="MobiDB-lite"/>
    </source>
</evidence>
<protein>
    <submittedName>
        <fullName evidence="3">Uncharacterized protein</fullName>
    </submittedName>
</protein>
<feature type="compositionally biased region" description="Low complexity" evidence="1">
    <location>
        <begin position="88"/>
        <end position="104"/>
    </location>
</feature>
<evidence type="ECO:0000313" key="3">
    <source>
        <dbReference type="EMBL" id="KNE91603.1"/>
    </source>
</evidence>
<sequence>MKPRRFSHCVTFICSVLACSVLSAPRPRPMELGVNVASAARAAGSMRSGNSAAHGIFEGADGARMGSAAGRDAVGSGSSVDGVISELRSGEPAPASAEPISATAGTPNRVAQTGDPNKKVSTLAEKIYKNSIQKPWNWGYDRPAKGSIGYLYDNHPESLTAEARQMVEKSRQKSKMAEFKNTWKNFLFGNKKAPKPGDSPAVTPGIKNGADTPYGWYKNWRIGREWKAVYNSPKYRSSLAPHVLEKLAKEKSVISKFISYIARKIGGRSNRA</sequence>
<feature type="compositionally biased region" description="Polar residues" evidence="1">
    <location>
        <begin position="105"/>
        <end position="115"/>
    </location>
</feature>
<comment type="caution">
    <text evidence="3">The sequence shown here is derived from an EMBL/GenBank/DDBJ whole genome shotgun (WGS) entry which is preliminary data.</text>
</comment>
<keyword evidence="4" id="KW-1185">Reference proteome</keyword>
<gene>
    <name evidence="3" type="ORF">PSTG_14999</name>
</gene>
<dbReference type="Proteomes" id="UP000054564">
    <property type="component" value="Unassembled WGS sequence"/>
</dbReference>
<dbReference type="PROSITE" id="PS51257">
    <property type="entry name" value="PROKAR_LIPOPROTEIN"/>
    <property type="match status" value="1"/>
</dbReference>